<dbReference type="EMBL" id="JAVFWL010000002">
    <property type="protein sequence ID" value="KAK6738621.1"/>
    <property type="molecule type" value="Genomic_DNA"/>
</dbReference>
<dbReference type="Proteomes" id="UP001303046">
    <property type="component" value="Unassembled WGS sequence"/>
</dbReference>
<sequence>MPQFPENPKMTDADRSRHESLGEQSPKISARDSRFPSSMVDSGQFLRIASWREPSDSDTVTPTPSADTDIAGNMRTWYRNMSRKKLFIIFVSLLVVLFIAAVIITVVLVLALQNHNKNEHEFTAIVFTVTSPSTPTAAPFRYVPGYVIGTESRYVPLGTVDSLVPDIRGFTFMDQLLIWGDDTLSVIRNDTVSQGPLFLDTNNCTSCSLLAADEKCLRQMVPLRCDQSQAIYCCSGCPLVGNLCRMKGSLYQFSDLLVETRISADGDMLLLTTASLINTTNCALQTHRVQNDGSIFSGSIQRCYGSGEVKSEQDPNFVKIATTTLSPDSAGSASVLTAVDSSGNVRLHNLTSDTTLEYIPTKIEGRVLSISTTIEGDDLMVALLQESRFYAIRLNLISGCVSLLENYYQNFLYSGQLRDFAWAGENLILWYTDRQGVNIVQFQFKWNSDSTC</sequence>
<feature type="transmembrane region" description="Helical" evidence="2">
    <location>
        <begin position="86"/>
        <end position="112"/>
    </location>
</feature>
<protein>
    <submittedName>
        <fullName evidence="3">Uncharacterized protein</fullName>
    </submittedName>
</protein>
<feature type="region of interest" description="Disordered" evidence="1">
    <location>
        <begin position="1"/>
        <end position="38"/>
    </location>
</feature>
<evidence type="ECO:0000313" key="4">
    <source>
        <dbReference type="Proteomes" id="UP001303046"/>
    </source>
</evidence>
<proteinExistence type="predicted"/>
<keyword evidence="2" id="KW-1133">Transmembrane helix</keyword>
<evidence type="ECO:0000313" key="3">
    <source>
        <dbReference type="EMBL" id="KAK6738621.1"/>
    </source>
</evidence>
<evidence type="ECO:0000256" key="1">
    <source>
        <dbReference type="SAM" id="MobiDB-lite"/>
    </source>
</evidence>
<comment type="caution">
    <text evidence="3">The sequence shown here is derived from an EMBL/GenBank/DDBJ whole genome shotgun (WGS) entry which is preliminary data.</text>
</comment>
<gene>
    <name evidence="3" type="primary">Necator_chrII.g8418</name>
    <name evidence="3" type="ORF">RB195_020624</name>
</gene>
<name>A0ABR1CJQ0_NECAM</name>
<keyword evidence="2" id="KW-0472">Membrane</keyword>
<reference evidence="3 4" key="1">
    <citation type="submission" date="2023-08" db="EMBL/GenBank/DDBJ databases">
        <title>A Necator americanus chromosomal reference genome.</title>
        <authorList>
            <person name="Ilik V."/>
            <person name="Petrzelkova K.J."/>
            <person name="Pardy F."/>
            <person name="Fuh T."/>
            <person name="Niatou-Singa F.S."/>
            <person name="Gouil Q."/>
            <person name="Baker L."/>
            <person name="Ritchie M.E."/>
            <person name="Jex A.R."/>
            <person name="Gazzola D."/>
            <person name="Li H."/>
            <person name="Toshio Fujiwara R."/>
            <person name="Zhan B."/>
            <person name="Aroian R.V."/>
            <person name="Pafco B."/>
            <person name="Schwarz E.M."/>
        </authorList>
    </citation>
    <scope>NUCLEOTIDE SEQUENCE [LARGE SCALE GENOMIC DNA]</scope>
    <source>
        <strain evidence="3 4">Aroian</strain>
        <tissue evidence="3">Whole animal</tissue>
    </source>
</reference>
<evidence type="ECO:0000256" key="2">
    <source>
        <dbReference type="SAM" id="Phobius"/>
    </source>
</evidence>
<organism evidence="3 4">
    <name type="scientific">Necator americanus</name>
    <name type="common">Human hookworm</name>
    <dbReference type="NCBI Taxonomy" id="51031"/>
    <lineage>
        <taxon>Eukaryota</taxon>
        <taxon>Metazoa</taxon>
        <taxon>Ecdysozoa</taxon>
        <taxon>Nematoda</taxon>
        <taxon>Chromadorea</taxon>
        <taxon>Rhabditida</taxon>
        <taxon>Rhabditina</taxon>
        <taxon>Rhabditomorpha</taxon>
        <taxon>Strongyloidea</taxon>
        <taxon>Ancylostomatidae</taxon>
        <taxon>Bunostominae</taxon>
        <taxon>Necator</taxon>
    </lineage>
</organism>
<keyword evidence="2" id="KW-0812">Transmembrane</keyword>
<accession>A0ABR1CJQ0</accession>
<feature type="compositionally biased region" description="Basic and acidic residues" evidence="1">
    <location>
        <begin position="9"/>
        <end position="21"/>
    </location>
</feature>
<keyword evidence="4" id="KW-1185">Reference proteome</keyword>